<protein>
    <submittedName>
        <fullName evidence="1">Uncharacterized protein</fullName>
    </submittedName>
</protein>
<reference evidence="1 2" key="1">
    <citation type="journal article" date="2022" name="bioRxiv">
        <title>The genome of the oomycete Peronosclerospora sorghi, a cosmopolitan pathogen of maize and sorghum, is inflated with dispersed pseudogenes.</title>
        <authorList>
            <person name="Fletcher K."/>
            <person name="Martin F."/>
            <person name="Isakeit T."/>
            <person name="Cavanaugh K."/>
            <person name="Magill C."/>
            <person name="Michelmore R."/>
        </authorList>
    </citation>
    <scope>NUCLEOTIDE SEQUENCE [LARGE SCALE GENOMIC DNA]</scope>
    <source>
        <strain evidence="1">P6</strain>
    </source>
</reference>
<comment type="caution">
    <text evidence="1">The sequence shown here is derived from an EMBL/GenBank/DDBJ whole genome shotgun (WGS) entry which is preliminary data.</text>
</comment>
<sequence>MRRPLANVSTTTGQLDEGEVLRAQRGESIIQVFHPNAIIFNVQVCLSVSMWSAGVHTEASIQAAYMDLIAKSKHFLYIENQFFVSGMDGNGIVRNRILQALVDRIERAVQRNESNISSHELTNLHAVMHWQFATICRGRYSLFHALKGVTDHPENYVAFFGLRKYGIMTNLCVSTEQIYIHSKLMIVYDRCAIIGSANINDRSMNGDRDSEIALVIEDMQYKDGIMNKKPYRRDITARKLRLHLFREHLDLSDDDTSIADPTSEHTWHSIKSTASNNTKIFEAVFDCAPSNRMRAFVNFQSIEVTPIFENQRINVLKVPSRSHLWDANNLKGGDYAPWTM</sequence>
<evidence type="ECO:0000313" key="1">
    <source>
        <dbReference type="EMBL" id="KAI9917581.1"/>
    </source>
</evidence>
<name>A0ACC0WHP8_9STRA</name>
<dbReference type="Proteomes" id="UP001163321">
    <property type="component" value="Chromosome 13"/>
</dbReference>
<gene>
    <name evidence="1" type="ORF">PsorP6_013057</name>
</gene>
<accession>A0ACC0WHP8</accession>
<organism evidence="1 2">
    <name type="scientific">Peronosclerospora sorghi</name>
    <dbReference type="NCBI Taxonomy" id="230839"/>
    <lineage>
        <taxon>Eukaryota</taxon>
        <taxon>Sar</taxon>
        <taxon>Stramenopiles</taxon>
        <taxon>Oomycota</taxon>
        <taxon>Peronosporomycetes</taxon>
        <taxon>Peronosporales</taxon>
        <taxon>Peronosporaceae</taxon>
        <taxon>Peronosclerospora</taxon>
    </lineage>
</organism>
<dbReference type="EMBL" id="CM047592">
    <property type="protein sequence ID" value="KAI9917581.1"/>
    <property type="molecule type" value="Genomic_DNA"/>
</dbReference>
<proteinExistence type="predicted"/>
<keyword evidence="2" id="KW-1185">Reference proteome</keyword>
<evidence type="ECO:0000313" key="2">
    <source>
        <dbReference type="Proteomes" id="UP001163321"/>
    </source>
</evidence>